<proteinExistence type="predicted"/>
<dbReference type="Pfam" id="PF00583">
    <property type="entry name" value="Acetyltransf_1"/>
    <property type="match status" value="1"/>
</dbReference>
<gene>
    <name evidence="5" type="ORF">C2E20_8507</name>
</gene>
<feature type="region of interest" description="Disordered" evidence="3">
    <location>
        <begin position="232"/>
        <end position="262"/>
    </location>
</feature>
<sequence>MSGNGGVQAAPDLFFRPPSIEDLDRIHELEAAGYPPDEAASRERLEYRLRHAGGQFLAAVSPAGAGGELRILGFVCGTLSHADKLTEESMGVHEAEGELLAIHSVCVDGAHRRRGLATRLLRAYLNFVQATTPSLREARLICKQPLIPLYAGAGFSLLGPSEVVHGKDPWFEMRWAPEEEEEQHGSGGDAAEQQRQQQDGQLCGAAVKSAAASKSATDANSTADQPVAVRDTAAPPAEPAADAAAAAAGADGGGASEEDDSGEWLELPEAQHVLLEPDFLDVAPQLRAHYDERVGNPLRTSSDRFVWDHWHVPGQYNLLRTPASAFFPPELYDRLEDALVEYGERVLGCRGISPVWLSYYVDGCRQGWHSDAPHGPFAFVLSLTRWDQRRFSGGETALLQPWVLDYWRGFDPRRGTETPQLITLVPPLWNQLTVFDGRLPHSVQQVEGMHDPLEARVVLHGWFTQPSPFFAGSLSEEAATPALNACLQGLYAALGGLPPVVGVVTLRLAVEPSGHVADIAWLANTLVARPQGVAAGEAPDEPCQATLATIAEHLLVARFPSNADGGETVVTLPFVFE</sequence>
<dbReference type="InterPro" id="IPR051635">
    <property type="entry name" value="SNAT-like"/>
</dbReference>
<dbReference type="PROSITE" id="PS51186">
    <property type="entry name" value="GNAT"/>
    <property type="match status" value="1"/>
</dbReference>
<dbReference type="Proteomes" id="UP000239649">
    <property type="component" value="Unassembled WGS sequence"/>
</dbReference>
<feature type="domain" description="N-acetyltransferase" evidence="4">
    <location>
        <begin position="13"/>
        <end position="178"/>
    </location>
</feature>
<keyword evidence="6" id="KW-1185">Reference proteome</keyword>
<feature type="compositionally biased region" description="Low complexity" evidence="3">
    <location>
        <begin position="233"/>
        <end position="249"/>
    </location>
</feature>
<evidence type="ECO:0000313" key="6">
    <source>
        <dbReference type="Proteomes" id="UP000239649"/>
    </source>
</evidence>
<organism evidence="5 6">
    <name type="scientific">Micractinium conductrix</name>
    <dbReference type="NCBI Taxonomy" id="554055"/>
    <lineage>
        <taxon>Eukaryota</taxon>
        <taxon>Viridiplantae</taxon>
        <taxon>Chlorophyta</taxon>
        <taxon>core chlorophytes</taxon>
        <taxon>Trebouxiophyceae</taxon>
        <taxon>Chlorellales</taxon>
        <taxon>Chlorellaceae</taxon>
        <taxon>Chlorella clade</taxon>
        <taxon>Micractinium</taxon>
    </lineage>
</organism>
<dbReference type="AlphaFoldDB" id="A0A2P6V1A6"/>
<name>A0A2P6V1A6_9CHLO</name>
<feature type="compositionally biased region" description="Low complexity" evidence="3">
    <location>
        <begin position="189"/>
        <end position="206"/>
    </location>
</feature>
<dbReference type="InterPro" id="IPR000182">
    <property type="entry name" value="GNAT_dom"/>
</dbReference>
<dbReference type="GO" id="GO:0008080">
    <property type="term" value="F:N-acetyltransferase activity"/>
    <property type="evidence" value="ECO:0007669"/>
    <property type="project" value="UniProtKB-ARBA"/>
</dbReference>
<dbReference type="SUPFAM" id="SSF55729">
    <property type="entry name" value="Acyl-CoA N-acyltransferases (Nat)"/>
    <property type="match status" value="1"/>
</dbReference>
<keyword evidence="5" id="KW-0560">Oxidoreductase</keyword>
<evidence type="ECO:0000256" key="1">
    <source>
        <dbReference type="ARBA" id="ARBA00022679"/>
    </source>
</evidence>
<protein>
    <submittedName>
        <fullName evidence="5">Oxoglutarate iron-dependent dioxygenase</fullName>
    </submittedName>
</protein>
<evidence type="ECO:0000259" key="4">
    <source>
        <dbReference type="PROSITE" id="PS51186"/>
    </source>
</evidence>
<dbReference type="OrthoDB" id="504976at2759"/>
<evidence type="ECO:0000313" key="5">
    <source>
        <dbReference type="EMBL" id="PSC67865.1"/>
    </source>
</evidence>
<keyword evidence="1" id="KW-0808">Transferase</keyword>
<accession>A0A2P6V1A6</accession>
<evidence type="ECO:0000256" key="3">
    <source>
        <dbReference type="SAM" id="MobiDB-lite"/>
    </source>
</evidence>
<keyword evidence="2" id="KW-0012">Acyltransferase</keyword>
<dbReference type="InterPro" id="IPR016181">
    <property type="entry name" value="Acyl_CoA_acyltransferase"/>
</dbReference>
<feature type="region of interest" description="Disordered" evidence="3">
    <location>
        <begin position="177"/>
        <end position="206"/>
    </location>
</feature>
<reference evidence="5 6" key="1">
    <citation type="journal article" date="2018" name="Plant J.">
        <title>Genome sequences of Chlorella sorokiniana UTEX 1602 and Micractinium conductrix SAG 241.80: implications to maltose excretion by a green alga.</title>
        <authorList>
            <person name="Arriola M.B."/>
            <person name="Velmurugan N."/>
            <person name="Zhang Y."/>
            <person name="Plunkett M.H."/>
            <person name="Hondzo H."/>
            <person name="Barney B.M."/>
        </authorList>
    </citation>
    <scope>NUCLEOTIDE SEQUENCE [LARGE SCALE GENOMIC DNA]</scope>
    <source>
        <strain evidence="5 6">SAG 241.80</strain>
    </source>
</reference>
<dbReference type="EMBL" id="LHPF02000046">
    <property type="protein sequence ID" value="PSC67865.1"/>
    <property type="molecule type" value="Genomic_DNA"/>
</dbReference>
<dbReference type="Gene3D" id="2.60.120.620">
    <property type="entry name" value="q2cbj1_9rhob like domain"/>
    <property type="match status" value="1"/>
</dbReference>
<comment type="caution">
    <text evidence="5">The sequence shown here is derived from an EMBL/GenBank/DDBJ whole genome shotgun (WGS) entry which is preliminary data.</text>
</comment>
<dbReference type="STRING" id="554055.A0A2P6V1A6"/>
<dbReference type="PANTHER" id="PTHR10908:SF0">
    <property type="entry name" value="SEROTONIN N-ACETYLTRANSFERASE"/>
    <property type="match status" value="1"/>
</dbReference>
<evidence type="ECO:0000256" key="2">
    <source>
        <dbReference type="ARBA" id="ARBA00023315"/>
    </source>
</evidence>
<keyword evidence="5" id="KW-0223">Dioxygenase</keyword>
<dbReference type="Gene3D" id="3.40.630.30">
    <property type="match status" value="1"/>
</dbReference>
<dbReference type="GO" id="GO:0051213">
    <property type="term" value="F:dioxygenase activity"/>
    <property type="evidence" value="ECO:0007669"/>
    <property type="project" value="UniProtKB-KW"/>
</dbReference>
<dbReference type="PANTHER" id="PTHR10908">
    <property type="entry name" value="SEROTONIN N-ACETYLTRANSFERASE"/>
    <property type="match status" value="1"/>
</dbReference>